<proteinExistence type="predicted"/>
<dbReference type="Pfam" id="PF11736">
    <property type="entry name" value="DUF3299"/>
    <property type="match status" value="1"/>
</dbReference>
<name>A0A3E1K8L5_9GAMM</name>
<protein>
    <submittedName>
        <fullName evidence="1">DUF3299 domain-containing protein</fullName>
    </submittedName>
</protein>
<dbReference type="AlphaFoldDB" id="A0A3E1K8L5"/>
<dbReference type="Gene3D" id="2.40.50.870">
    <property type="entry name" value="Protein of unknown function (DUF3299)"/>
    <property type="match status" value="1"/>
</dbReference>
<keyword evidence="2" id="KW-1185">Reference proteome</keyword>
<dbReference type="Proteomes" id="UP000260351">
    <property type="component" value="Unassembled WGS sequence"/>
</dbReference>
<sequence>MRKIESMNGIRMNRKIIALAILVLLVPGLAFAEEVREVEWMDLMPEEEQTAWDEASKNVDHSGYASAEEFQSWETVGEFDGQKIRIPGFVVPVETDGEGKLRTFFLVPYFGACIHVPPPPANQIIYGRLEEPIEMVNIWDAFYMEGTLKIEEISNETADSAYTMAVDSLKPYSG</sequence>
<dbReference type="OrthoDB" id="9784998at2"/>
<evidence type="ECO:0000313" key="2">
    <source>
        <dbReference type="Proteomes" id="UP000260351"/>
    </source>
</evidence>
<organism evidence="1 2">
    <name type="scientific">Wenzhouxiangella sediminis</name>
    <dbReference type="NCBI Taxonomy" id="1792836"/>
    <lineage>
        <taxon>Bacteria</taxon>
        <taxon>Pseudomonadati</taxon>
        <taxon>Pseudomonadota</taxon>
        <taxon>Gammaproteobacteria</taxon>
        <taxon>Chromatiales</taxon>
        <taxon>Wenzhouxiangellaceae</taxon>
        <taxon>Wenzhouxiangella</taxon>
    </lineage>
</organism>
<dbReference type="InterPro" id="IPR021727">
    <property type="entry name" value="DUF3299"/>
</dbReference>
<accession>A0A3E1K8L5</accession>
<gene>
    <name evidence="1" type="ORF">DZC52_08410</name>
</gene>
<reference evidence="1 2" key="1">
    <citation type="submission" date="2018-08" db="EMBL/GenBank/DDBJ databases">
        <title>Wenzhouxiangella salilacus sp. nov., a novel bacterium isolated from a saline lake in Xinjiang Province, China.</title>
        <authorList>
            <person name="Han S."/>
        </authorList>
    </citation>
    <scope>NUCLEOTIDE SEQUENCE [LARGE SCALE GENOMIC DNA]</scope>
    <source>
        <strain evidence="1 2">XDB06</strain>
    </source>
</reference>
<comment type="caution">
    <text evidence="1">The sequence shown here is derived from an EMBL/GenBank/DDBJ whole genome shotgun (WGS) entry which is preliminary data.</text>
</comment>
<evidence type="ECO:0000313" key="1">
    <source>
        <dbReference type="EMBL" id="RFF30326.1"/>
    </source>
</evidence>
<dbReference type="EMBL" id="QUZK01000036">
    <property type="protein sequence ID" value="RFF30326.1"/>
    <property type="molecule type" value="Genomic_DNA"/>
</dbReference>